<reference evidence="2" key="1">
    <citation type="submission" date="2014-09" db="EMBL/GenBank/DDBJ databases">
        <authorList>
            <person name="Magalhaes I.L.F."/>
            <person name="Oliveira U."/>
            <person name="Santos F.R."/>
            <person name="Vidigal T.H.D.A."/>
            <person name="Brescovit A.D."/>
            <person name="Santos A.J."/>
        </authorList>
    </citation>
    <scope>NUCLEOTIDE SEQUENCE</scope>
    <source>
        <tissue evidence="2">Shoot tissue taken approximately 20 cm above the soil surface</tissue>
    </source>
</reference>
<dbReference type="EMBL" id="GBRH01169748">
    <property type="protein sequence ID" value="JAE28148.1"/>
    <property type="molecule type" value="Transcribed_RNA"/>
</dbReference>
<name>A0A0A9H5J5_ARUDO</name>
<keyword evidence="1" id="KW-1133">Transmembrane helix</keyword>
<dbReference type="AlphaFoldDB" id="A0A0A9H5J5"/>
<keyword evidence="1" id="KW-0812">Transmembrane</keyword>
<reference evidence="2" key="2">
    <citation type="journal article" date="2015" name="Data Brief">
        <title>Shoot transcriptome of the giant reed, Arundo donax.</title>
        <authorList>
            <person name="Barrero R.A."/>
            <person name="Guerrero F.D."/>
            <person name="Moolhuijzen P."/>
            <person name="Goolsby J.A."/>
            <person name="Tidwell J."/>
            <person name="Bellgard S.E."/>
            <person name="Bellgard M.I."/>
        </authorList>
    </citation>
    <scope>NUCLEOTIDE SEQUENCE</scope>
    <source>
        <tissue evidence="2">Shoot tissue taken approximately 20 cm above the soil surface</tissue>
    </source>
</reference>
<protein>
    <submittedName>
        <fullName evidence="2">Uncharacterized protein</fullName>
    </submittedName>
</protein>
<keyword evidence="1" id="KW-0472">Membrane</keyword>
<proteinExistence type="predicted"/>
<accession>A0A0A9H5J5</accession>
<evidence type="ECO:0000313" key="2">
    <source>
        <dbReference type="EMBL" id="JAE28148.1"/>
    </source>
</evidence>
<organism evidence="2">
    <name type="scientific">Arundo donax</name>
    <name type="common">Giant reed</name>
    <name type="synonym">Donax arundinaceus</name>
    <dbReference type="NCBI Taxonomy" id="35708"/>
    <lineage>
        <taxon>Eukaryota</taxon>
        <taxon>Viridiplantae</taxon>
        <taxon>Streptophyta</taxon>
        <taxon>Embryophyta</taxon>
        <taxon>Tracheophyta</taxon>
        <taxon>Spermatophyta</taxon>
        <taxon>Magnoliopsida</taxon>
        <taxon>Liliopsida</taxon>
        <taxon>Poales</taxon>
        <taxon>Poaceae</taxon>
        <taxon>PACMAD clade</taxon>
        <taxon>Arundinoideae</taxon>
        <taxon>Arundineae</taxon>
        <taxon>Arundo</taxon>
    </lineage>
</organism>
<evidence type="ECO:0000256" key="1">
    <source>
        <dbReference type="SAM" id="Phobius"/>
    </source>
</evidence>
<feature type="transmembrane region" description="Helical" evidence="1">
    <location>
        <begin position="6"/>
        <end position="28"/>
    </location>
</feature>
<sequence length="29" mass="3292">MCYIAMTITLACQLEFIMFYLICGSISVI</sequence>